<sequence>MGGGDMEPMDGETRNWYRATAATSSEPSVLRRLHRLLPAYLTIYLCRSLADVHRRLVGRRSRSPRRVRNWSADTAVLAGTADEPVSV</sequence>
<dbReference type="AlphaFoldDB" id="A0AAD8RL83"/>
<dbReference type="Proteomes" id="UP001231189">
    <property type="component" value="Unassembled WGS sequence"/>
</dbReference>
<gene>
    <name evidence="1" type="ORF">QYE76_001449</name>
</gene>
<accession>A0AAD8RL83</accession>
<protein>
    <submittedName>
        <fullName evidence="1">Uncharacterized protein</fullName>
    </submittedName>
</protein>
<name>A0AAD8RL83_LOLMU</name>
<reference evidence="1" key="1">
    <citation type="submission" date="2023-07" db="EMBL/GenBank/DDBJ databases">
        <title>A chromosome-level genome assembly of Lolium multiflorum.</title>
        <authorList>
            <person name="Chen Y."/>
            <person name="Copetti D."/>
            <person name="Kolliker R."/>
            <person name="Studer B."/>
        </authorList>
    </citation>
    <scope>NUCLEOTIDE SEQUENCE</scope>
    <source>
        <strain evidence="1">02402/16</strain>
        <tissue evidence="1">Leaf</tissue>
    </source>
</reference>
<evidence type="ECO:0000313" key="2">
    <source>
        <dbReference type="Proteomes" id="UP001231189"/>
    </source>
</evidence>
<proteinExistence type="predicted"/>
<comment type="caution">
    <text evidence="1">The sequence shown here is derived from an EMBL/GenBank/DDBJ whole genome shotgun (WGS) entry which is preliminary data.</text>
</comment>
<organism evidence="1 2">
    <name type="scientific">Lolium multiflorum</name>
    <name type="common">Italian ryegrass</name>
    <name type="synonym">Lolium perenne subsp. multiflorum</name>
    <dbReference type="NCBI Taxonomy" id="4521"/>
    <lineage>
        <taxon>Eukaryota</taxon>
        <taxon>Viridiplantae</taxon>
        <taxon>Streptophyta</taxon>
        <taxon>Embryophyta</taxon>
        <taxon>Tracheophyta</taxon>
        <taxon>Spermatophyta</taxon>
        <taxon>Magnoliopsida</taxon>
        <taxon>Liliopsida</taxon>
        <taxon>Poales</taxon>
        <taxon>Poaceae</taxon>
        <taxon>BOP clade</taxon>
        <taxon>Pooideae</taxon>
        <taxon>Poodae</taxon>
        <taxon>Poeae</taxon>
        <taxon>Poeae Chloroplast Group 2 (Poeae type)</taxon>
        <taxon>Loliodinae</taxon>
        <taxon>Loliinae</taxon>
        <taxon>Lolium</taxon>
    </lineage>
</organism>
<keyword evidence="2" id="KW-1185">Reference proteome</keyword>
<evidence type="ECO:0000313" key="1">
    <source>
        <dbReference type="EMBL" id="KAK1627134.1"/>
    </source>
</evidence>
<dbReference type="EMBL" id="JAUUTY010000005">
    <property type="protein sequence ID" value="KAK1627134.1"/>
    <property type="molecule type" value="Genomic_DNA"/>
</dbReference>